<name>A0A846XIJ3_9NOCA</name>
<dbReference type="EMBL" id="JAAXOO010000006">
    <property type="protein sequence ID" value="NKY36151.1"/>
    <property type="molecule type" value="Genomic_DNA"/>
</dbReference>
<dbReference type="RefSeq" id="WP_068045098.1">
    <property type="nucleotide sequence ID" value="NZ_JAAXOO010000006.1"/>
</dbReference>
<evidence type="ECO:0000313" key="2">
    <source>
        <dbReference type="Proteomes" id="UP000565715"/>
    </source>
</evidence>
<dbReference type="Proteomes" id="UP000565715">
    <property type="component" value="Unassembled WGS sequence"/>
</dbReference>
<dbReference type="AlphaFoldDB" id="A0A846XIJ3"/>
<accession>A0A846XIJ3</accession>
<dbReference type="Gene3D" id="1.10.287.1060">
    <property type="entry name" value="ESAT-6-like"/>
    <property type="match status" value="1"/>
</dbReference>
<reference evidence="1 2" key="1">
    <citation type="submission" date="2020-04" db="EMBL/GenBank/DDBJ databases">
        <title>MicrobeNet Type strains.</title>
        <authorList>
            <person name="Nicholson A.C."/>
        </authorList>
    </citation>
    <scope>NUCLEOTIDE SEQUENCE [LARGE SCALE GENOMIC DNA]</scope>
    <source>
        <strain evidence="1 2">DSM 45078</strain>
    </source>
</reference>
<gene>
    <name evidence="1" type="ORF">HGA13_24220</name>
</gene>
<comment type="caution">
    <text evidence="1">The sequence shown here is derived from an EMBL/GenBank/DDBJ whole genome shotgun (WGS) entry which is preliminary data.</text>
</comment>
<dbReference type="GO" id="GO:0009306">
    <property type="term" value="P:protein secretion"/>
    <property type="evidence" value="ECO:0007669"/>
    <property type="project" value="InterPro"/>
</dbReference>
<dbReference type="InterPro" id="IPR022536">
    <property type="entry name" value="EspC"/>
</dbReference>
<keyword evidence="2" id="KW-1185">Reference proteome</keyword>
<protein>
    <recommendedName>
        <fullName evidence="3">Excreted virulence factor EspC (Type VII ESX diderm)</fullName>
    </recommendedName>
</protein>
<sequence length="108" mass="11753">MAEELEVDPDEVDKFAANVKKLADENANAIAYIDKWLRVDNTVWGDGGLIRVGLGAISEAYDKLKPNYETLGNLSEAAATELTAVAQMYRTTDKTNATALDRTYPGGK</sequence>
<dbReference type="Pfam" id="PF10824">
    <property type="entry name" value="T7SS_ESX_EspC"/>
    <property type="match status" value="1"/>
</dbReference>
<organism evidence="1 2">
    <name type="scientific">Nocardia speluncae</name>
    <dbReference type="NCBI Taxonomy" id="419477"/>
    <lineage>
        <taxon>Bacteria</taxon>
        <taxon>Bacillati</taxon>
        <taxon>Actinomycetota</taxon>
        <taxon>Actinomycetes</taxon>
        <taxon>Mycobacteriales</taxon>
        <taxon>Nocardiaceae</taxon>
        <taxon>Nocardia</taxon>
    </lineage>
</organism>
<evidence type="ECO:0000313" key="1">
    <source>
        <dbReference type="EMBL" id="NKY36151.1"/>
    </source>
</evidence>
<evidence type="ECO:0008006" key="3">
    <source>
        <dbReference type="Google" id="ProtNLM"/>
    </source>
</evidence>
<proteinExistence type="predicted"/>